<sequence length="85" mass="9813">MKVKNSAIIYTGYDYQTLQGVKLLAEWLHSPTQYVRVAFEADTDSNETPEGIDDVVCERPDGVRDYWQVKFTPSPEKDENRLTWG</sequence>
<accession>A0A9Q4XP36</accession>
<organism evidence="1 2">
    <name type="scientific">Cronobacter dublinensis</name>
    <dbReference type="NCBI Taxonomy" id="413497"/>
    <lineage>
        <taxon>Bacteria</taxon>
        <taxon>Pseudomonadati</taxon>
        <taxon>Pseudomonadota</taxon>
        <taxon>Gammaproteobacteria</taxon>
        <taxon>Enterobacterales</taxon>
        <taxon>Enterobacteriaceae</taxon>
        <taxon>Cronobacter</taxon>
    </lineage>
</organism>
<proteinExistence type="predicted"/>
<comment type="caution">
    <text evidence="1">The sequence shown here is derived from an EMBL/GenBank/DDBJ whole genome shotgun (WGS) entry which is preliminary data.</text>
</comment>
<evidence type="ECO:0000313" key="2">
    <source>
        <dbReference type="Proteomes" id="UP000778262"/>
    </source>
</evidence>
<dbReference type="EMBL" id="RPBY01000007">
    <property type="protein sequence ID" value="NCH89229.1"/>
    <property type="molecule type" value="Genomic_DNA"/>
</dbReference>
<dbReference type="RefSeq" id="WP_161591319.1">
    <property type="nucleotide sequence ID" value="NZ_JASKFQ010000016.1"/>
</dbReference>
<gene>
    <name evidence="1" type="ORF">EHJ13_17590</name>
</gene>
<reference evidence="1" key="1">
    <citation type="submission" date="2018-11" db="EMBL/GenBank/DDBJ databases">
        <title>Genomics analysis of Putative Virulence Factors on Adhesion and Cytotoxicity for Cronobacter spp.</title>
        <authorList>
            <person name="Cui J."/>
        </authorList>
    </citation>
    <scope>NUCLEOTIDE SEQUENCE</scope>
    <source>
        <strain evidence="1">SD69</strain>
    </source>
</reference>
<name>A0A9Q4XP36_9ENTR</name>
<dbReference type="Proteomes" id="UP000778262">
    <property type="component" value="Unassembled WGS sequence"/>
</dbReference>
<evidence type="ECO:0000313" key="1">
    <source>
        <dbReference type="EMBL" id="NCH89229.1"/>
    </source>
</evidence>
<protein>
    <submittedName>
        <fullName evidence="1">Uncharacterized protein</fullName>
    </submittedName>
</protein>
<dbReference type="AlphaFoldDB" id="A0A9Q4XP36"/>